<dbReference type="SUPFAM" id="SSF51445">
    <property type="entry name" value="(Trans)glycosidases"/>
    <property type="match status" value="1"/>
</dbReference>
<evidence type="ECO:0000256" key="3">
    <source>
        <dbReference type="ARBA" id="ARBA00012663"/>
    </source>
</evidence>
<dbReference type="GO" id="GO:0030203">
    <property type="term" value="P:glycosaminoglycan metabolic process"/>
    <property type="evidence" value="ECO:0007669"/>
    <property type="project" value="TreeGrafter"/>
</dbReference>
<dbReference type="InterPro" id="IPR017853">
    <property type="entry name" value="GH"/>
</dbReference>
<dbReference type="InterPro" id="IPR025705">
    <property type="entry name" value="Beta_hexosaminidase_sua/sub"/>
</dbReference>
<dbReference type="PANTHER" id="PTHR22600:SF21">
    <property type="entry name" value="BETA-HEXOSAMINIDASE A"/>
    <property type="match status" value="1"/>
</dbReference>
<dbReference type="InterPro" id="IPR029018">
    <property type="entry name" value="Hex-like_dom2"/>
</dbReference>
<comment type="caution">
    <text evidence="7">The sequence shown here is derived from an EMBL/GenBank/DDBJ whole genome shotgun (WGS) entry which is preliminary data.</text>
</comment>
<evidence type="ECO:0000256" key="4">
    <source>
        <dbReference type="ARBA" id="ARBA00022801"/>
    </source>
</evidence>
<comment type="catalytic activity">
    <reaction evidence="1">
        <text>Hydrolysis of terminal non-reducing N-acetyl-D-hexosamine residues in N-acetyl-beta-D-hexosaminides.</text>
        <dbReference type="EC" id="3.2.1.52"/>
    </reaction>
</comment>
<dbReference type="AlphaFoldDB" id="A0A0N1IHW5"/>
<dbReference type="Pfam" id="PF00728">
    <property type="entry name" value="Glyco_hydro_20"/>
    <property type="match status" value="1"/>
</dbReference>
<dbReference type="InterPro" id="IPR015883">
    <property type="entry name" value="Glyco_hydro_20_cat"/>
</dbReference>
<dbReference type="GO" id="GO:0016020">
    <property type="term" value="C:membrane"/>
    <property type="evidence" value="ECO:0007669"/>
    <property type="project" value="TreeGrafter"/>
</dbReference>
<evidence type="ECO:0000256" key="2">
    <source>
        <dbReference type="ARBA" id="ARBA00006285"/>
    </source>
</evidence>
<comment type="similarity">
    <text evidence="2">Belongs to the glycosyl hydrolase 20 family.</text>
</comment>
<dbReference type="PRINTS" id="PR00738">
    <property type="entry name" value="GLHYDRLASE20"/>
</dbReference>
<reference evidence="7 8" key="1">
    <citation type="journal article" date="2015" name="Nat. Commun.">
        <title>Outbred genome sequencing and CRISPR/Cas9 gene editing in butterflies.</title>
        <authorList>
            <person name="Li X."/>
            <person name="Fan D."/>
            <person name="Zhang W."/>
            <person name="Liu G."/>
            <person name="Zhang L."/>
            <person name="Zhao L."/>
            <person name="Fang X."/>
            <person name="Chen L."/>
            <person name="Dong Y."/>
            <person name="Chen Y."/>
            <person name="Ding Y."/>
            <person name="Zhao R."/>
            <person name="Feng M."/>
            <person name="Zhu Y."/>
            <person name="Feng Y."/>
            <person name="Jiang X."/>
            <person name="Zhu D."/>
            <person name="Xiang H."/>
            <person name="Feng X."/>
            <person name="Li S."/>
            <person name="Wang J."/>
            <person name="Zhang G."/>
            <person name="Kronforst M.R."/>
            <person name="Wang W."/>
        </authorList>
    </citation>
    <scope>NUCLEOTIDE SEQUENCE [LARGE SCALE GENOMIC DNA]</scope>
    <source>
        <strain evidence="7">Ya'a_city_454_Pm</strain>
        <tissue evidence="7">Whole body</tissue>
    </source>
</reference>
<dbReference type="GO" id="GO:0005764">
    <property type="term" value="C:lysosome"/>
    <property type="evidence" value="ECO:0007669"/>
    <property type="project" value="TreeGrafter"/>
</dbReference>
<proteinExistence type="inferred from homology"/>
<name>A0A0N1IHW5_PAPMA</name>
<evidence type="ECO:0000313" key="8">
    <source>
        <dbReference type="Proteomes" id="UP000053240"/>
    </source>
</evidence>
<dbReference type="GO" id="GO:0005975">
    <property type="term" value="P:carbohydrate metabolic process"/>
    <property type="evidence" value="ECO:0007669"/>
    <property type="project" value="InterPro"/>
</dbReference>
<evidence type="ECO:0000256" key="5">
    <source>
        <dbReference type="PIRSR" id="PIRSR625705-1"/>
    </source>
</evidence>
<feature type="active site" description="Proton donor" evidence="5">
    <location>
        <position position="214"/>
    </location>
</feature>
<dbReference type="Proteomes" id="UP000053240">
    <property type="component" value="Unassembled WGS sequence"/>
</dbReference>
<dbReference type="EMBL" id="LADJ01022115">
    <property type="protein sequence ID" value="KPJ21095.1"/>
    <property type="molecule type" value="Genomic_DNA"/>
</dbReference>
<accession>A0A0N1IHW5</accession>
<feature type="domain" description="Glycoside hydrolase family 20 catalytic" evidence="6">
    <location>
        <begin position="60"/>
        <end position="220"/>
    </location>
</feature>
<evidence type="ECO:0000313" key="7">
    <source>
        <dbReference type="EMBL" id="KPJ21095.1"/>
    </source>
</evidence>
<evidence type="ECO:0000256" key="1">
    <source>
        <dbReference type="ARBA" id="ARBA00001231"/>
    </source>
</evidence>
<dbReference type="STRING" id="76193.A0A0N1IHW5"/>
<dbReference type="GO" id="GO:0006689">
    <property type="term" value="P:ganglioside catabolic process"/>
    <property type="evidence" value="ECO:0007669"/>
    <property type="project" value="TreeGrafter"/>
</dbReference>
<dbReference type="InParanoid" id="A0A0N1IHW5"/>
<gene>
    <name evidence="7" type="ORF">RR48_00519</name>
</gene>
<dbReference type="Gene3D" id="3.30.379.10">
    <property type="entry name" value="Chitobiase/beta-hexosaminidase domain 2-like"/>
    <property type="match status" value="1"/>
</dbReference>
<dbReference type="SUPFAM" id="SSF55545">
    <property type="entry name" value="beta-N-acetylhexosaminidase-like domain"/>
    <property type="match status" value="1"/>
</dbReference>
<organism evidence="7 8">
    <name type="scientific">Papilio machaon</name>
    <name type="common">Old World swallowtail butterfly</name>
    <dbReference type="NCBI Taxonomy" id="76193"/>
    <lineage>
        <taxon>Eukaryota</taxon>
        <taxon>Metazoa</taxon>
        <taxon>Ecdysozoa</taxon>
        <taxon>Arthropoda</taxon>
        <taxon>Hexapoda</taxon>
        <taxon>Insecta</taxon>
        <taxon>Pterygota</taxon>
        <taxon>Neoptera</taxon>
        <taxon>Endopterygota</taxon>
        <taxon>Lepidoptera</taxon>
        <taxon>Glossata</taxon>
        <taxon>Ditrysia</taxon>
        <taxon>Papilionoidea</taxon>
        <taxon>Papilionidae</taxon>
        <taxon>Papilioninae</taxon>
        <taxon>Papilio</taxon>
    </lineage>
</organism>
<evidence type="ECO:0000259" key="6">
    <source>
        <dbReference type="Pfam" id="PF00728"/>
    </source>
</evidence>
<dbReference type="PANTHER" id="PTHR22600">
    <property type="entry name" value="BETA-HEXOSAMINIDASE"/>
    <property type="match status" value="1"/>
</dbReference>
<dbReference type="EC" id="3.2.1.52" evidence="3"/>
<keyword evidence="4" id="KW-0378">Hydrolase</keyword>
<dbReference type="GO" id="GO:0004563">
    <property type="term" value="F:beta-N-acetylhexosaminidase activity"/>
    <property type="evidence" value="ECO:0007669"/>
    <property type="project" value="UniProtKB-EC"/>
</dbReference>
<dbReference type="Gene3D" id="3.20.20.80">
    <property type="entry name" value="Glycosidases"/>
    <property type="match status" value="1"/>
</dbReference>
<protein>
    <recommendedName>
        <fullName evidence="3">beta-N-acetylhexosaminidase</fullName>
        <ecNumber evidence="3">3.2.1.52</ecNumber>
    </recommendedName>
</protein>
<sequence length="220" mass="25505">MVYHKLSVTAVSVLTSASVWGILRGLETFAQKFYISDDINVRQKPELRINTSVVEDFPEYAHRGLLLDTGRHYISVPNILLTLDAMAMNKMNVFHWHIVDDQSFPYQSEKFPDLSLYGAYHSSMVYTKDNIEQIVEYARLRGIRVLPEFDVPGHTRSWGNAYPNILTPCYRGNEVVGLGPMNPIRNITYKMIRDLFHEMQTRFPDKYLHIGGDEVQMQCW</sequence>
<keyword evidence="8" id="KW-1185">Reference proteome</keyword>